<dbReference type="PANTHER" id="PTHR30158">
    <property type="entry name" value="ACRA/E-RELATED COMPONENT OF DRUG EFFLUX TRANSPORTER"/>
    <property type="match status" value="1"/>
</dbReference>
<name>A0A317PL03_9HYPH</name>
<dbReference type="InterPro" id="IPR006143">
    <property type="entry name" value="RND_pump_MFP"/>
</dbReference>
<dbReference type="Proteomes" id="UP000246352">
    <property type="component" value="Unassembled WGS sequence"/>
</dbReference>
<comment type="similarity">
    <text evidence="2">Belongs to the membrane fusion protein (MFP) (TC 8.A.1) family.</text>
</comment>
<dbReference type="AlphaFoldDB" id="A0A317PL03"/>
<dbReference type="InterPro" id="IPR058626">
    <property type="entry name" value="MdtA-like_b-barrel"/>
</dbReference>
<dbReference type="GO" id="GO:0046677">
    <property type="term" value="P:response to antibiotic"/>
    <property type="evidence" value="ECO:0007669"/>
    <property type="project" value="TreeGrafter"/>
</dbReference>
<dbReference type="Gene3D" id="2.40.420.20">
    <property type="match status" value="1"/>
</dbReference>
<organism evidence="7 8">
    <name type="scientific">Hoeflea marina</name>
    <dbReference type="NCBI Taxonomy" id="274592"/>
    <lineage>
        <taxon>Bacteria</taxon>
        <taxon>Pseudomonadati</taxon>
        <taxon>Pseudomonadota</taxon>
        <taxon>Alphaproteobacteria</taxon>
        <taxon>Hyphomicrobiales</taxon>
        <taxon>Rhizobiaceae</taxon>
        <taxon>Hoeflea</taxon>
    </lineage>
</organism>
<evidence type="ECO:0000256" key="1">
    <source>
        <dbReference type="ARBA" id="ARBA00004196"/>
    </source>
</evidence>
<feature type="domain" description="Multidrug resistance protein MdtA-like beta-barrel" evidence="5">
    <location>
        <begin position="204"/>
        <end position="290"/>
    </location>
</feature>
<evidence type="ECO:0000313" key="8">
    <source>
        <dbReference type="Proteomes" id="UP000246352"/>
    </source>
</evidence>
<dbReference type="Gene3D" id="2.40.30.170">
    <property type="match status" value="1"/>
</dbReference>
<proteinExistence type="inferred from homology"/>
<dbReference type="OrthoDB" id="9800613at2"/>
<dbReference type="GO" id="GO:0015721">
    <property type="term" value="P:bile acid and bile salt transport"/>
    <property type="evidence" value="ECO:0007669"/>
    <property type="project" value="TreeGrafter"/>
</dbReference>
<dbReference type="PANTHER" id="PTHR30158:SF3">
    <property type="entry name" value="MULTIDRUG EFFLUX PUMP SUBUNIT ACRA-RELATED"/>
    <property type="match status" value="1"/>
</dbReference>
<protein>
    <submittedName>
        <fullName evidence="7">Membrane fusion protein (Multidrug efflux system)</fullName>
    </submittedName>
</protein>
<dbReference type="InterPro" id="IPR058627">
    <property type="entry name" value="MdtA-like_C"/>
</dbReference>
<feature type="signal peptide" evidence="3">
    <location>
        <begin position="1"/>
        <end position="23"/>
    </location>
</feature>
<evidence type="ECO:0000259" key="4">
    <source>
        <dbReference type="Pfam" id="PF25917"/>
    </source>
</evidence>
<evidence type="ECO:0000256" key="3">
    <source>
        <dbReference type="SAM" id="SignalP"/>
    </source>
</evidence>
<comment type="caution">
    <text evidence="7">The sequence shown here is derived from an EMBL/GenBank/DDBJ whole genome shotgun (WGS) entry which is preliminary data.</text>
</comment>
<dbReference type="NCBIfam" id="TIGR01730">
    <property type="entry name" value="RND_mfp"/>
    <property type="match status" value="1"/>
</dbReference>
<dbReference type="Gene3D" id="2.40.50.100">
    <property type="match status" value="1"/>
</dbReference>
<dbReference type="Gene3D" id="1.10.287.470">
    <property type="entry name" value="Helix hairpin bin"/>
    <property type="match status" value="1"/>
</dbReference>
<sequence length="376" mass="39920">MRLAPCTALMSLVIALGSPAVLAQQQERPPTPVTVVTVKAESVTVTSTLPGRVVASGVAEVRPQVNGIIIERLFEEGSTVKEGDVLYRIDPATYKAQVVAAAAAVNQAKVSRDSADRELKRMQTLRNSNVASEQALDTAITTRDTADAALQVADAQLLASNIDLDRTTIRAQISGTIGFSLTTQGALVISGQTSPLAVIRKLDPVYVDVAQSAADLVRWKRMGPKAAGANVDTRVALTLADRTAYDQTGELTAAEPHVDEETGVVTLRLQFANPDEMLLPGMYVQVEMPQGVIENAVLVPQEGVSRDRRGNPIAMVVTADNVVEQRTLTVVSDRGSDWIVSDGVKAGDRVIVEGLQKIAVGAKVAADERADQPAKN</sequence>
<feature type="chain" id="PRO_5016248156" evidence="3">
    <location>
        <begin position="24"/>
        <end position="376"/>
    </location>
</feature>
<feature type="domain" description="Multidrug resistance protein MdtA-like barrel-sandwich hybrid" evidence="4">
    <location>
        <begin position="58"/>
        <end position="199"/>
    </location>
</feature>
<evidence type="ECO:0000313" key="7">
    <source>
        <dbReference type="EMBL" id="PWW01476.1"/>
    </source>
</evidence>
<comment type="subcellular location">
    <subcellularLocation>
        <location evidence="1">Cell envelope</location>
    </subcellularLocation>
</comment>
<dbReference type="SUPFAM" id="SSF111369">
    <property type="entry name" value="HlyD-like secretion proteins"/>
    <property type="match status" value="1"/>
</dbReference>
<dbReference type="RefSeq" id="WP_110031287.1">
    <property type="nucleotide sequence ID" value="NZ_QGTR01000002.1"/>
</dbReference>
<dbReference type="InterPro" id="IPR058625">
    <property type="entry name" value="MdtA-like_BSH"/>
</dbReference>
<dbReference type="Pfam" id="PF25944">
    <property type="entry name" value="Beta-barrel_RND"/>
    <property type="match status" value="1"/>
</dbReference>
<dbReference type="Pfam" id="PF25967">
    <property type="entry name" value="RND-MFP_C"/>
    <property type="match status" value="1"/>
</dbReference>
<reference evidence="7 8" key="1">
    <citation type="submission" date="2018-05" db="EMBL/GenBank/DDBJ databases">
        <title>Genomic Encyclopedia of Type Strains, Phase IV (KMG-IV): sequencing the most valuable type-strain genomes for metagenomic binning, comparative biology and taxonomic classification.</title>
        <authorList>
            <person name="Goeker M."/>
        </authorList>
    </citation>
    <scope>NUCLEOTIDE SEQUENCE [LARGE SCALE GENOMIC DNA]</scope>
    <source>
        <strain evidence="7 8">DSM 16791</strain>
    </source>
</reference>
<evidence type="ECO:0000259" key="5">
    <source>
        <dbReference type="Pfam" id="PF25944"/>
    </source>
</evidence>
<feature type="domain" description="Multidrug resistance protein MdtA-like C-terminal permuted SH3" evidence="6">
    <location>
        <begin position="295"/>
        <end position="357"/>
    </location>
</feature>
<gene>
    <name evidence="7" type="ORF">DFR52_102138</name>
</gene>
<dbReference type="EMBL" id="QGTR01000002">
    <property type="protein sequence ID" value="PWW01476.1"/>
    <property type="molecule type" value="Genomic_DNA"/>
</dbReference>
<dbReference type="GO" id="GO:0022857">
    <property type="term" value="F:transmembrane transporter activity"/>
    <property type="evidence" value="ECO:0007669"/>
    <property type="project" value="InterPro"/>
</dbReference>
<evidence type="ECO:0000259" key="6">
    <source>
        <dbReference type="Pfam" id="PF25967"/>
    </source>
</evidence>
<dbReference type="FunFam" id="2.40.420.20:FF:000001">
    <property type="entry name" value="Efflux RND transporter periplasmic adaptor subunit"/>
    <property type="match status" value="1"/>
</dbReference>
<dbReference type="GO" id="GO:0005886">
    <property type="term" value="C:plasma membrane"/>
    <property type="evidence" value="ECO:0007669"/>
    <property type="project" value="UniProtKB-SubCell"/>
</dbReference>
<keyword evidence="3" id="KW-0732">Signal</keyword>
<evidence type="ECO:0000256" key="2">
    <source>
        <dbReference type="ARBA" id="ARBA00009477"/>
    </source>
</evidence>
<accession>A0A317PL03</accession>
<keyword evidence="8" id="KW-1185">Reference proteome</keyword>
<dbReference type="Pfam" id="PF25917">
    <property type="entry name" value="BSH_RND"/>
    <property type="match status" value="1"/>
</dbReference>